<accession>A0AAD3QWR4</accession>
<evidence type="ECO:0000313" key="1">
    <source>
        <dbReference type="EMBL" id="GLD46305.1"/>
    </source>
</evidence>
<dbReference type="PANTHER" id="PTHR33480:SF5">
    <property type="entry name" value="SI:DKEY-51D8.9"/>
    <property type="match status" value="1"/>
</dbReference>
<name>A0AAD3QWR4_LATJO</name>
<proteinExistence type="predicted"/>
<reference evidence="1" key="1">
    <citation type="submission" date="2022-08" db="EMBL/GenBank/DDBJ databases">
        <title>Genome sequencing of akame (Lates japonicus).</title>
        <authorList>
            <person name="Hashiguchi Y."/>
            <person name="Takahashi H."/>
        </authorList>
    </citation>
    <scope>NUCLEOTIDE SEQUENCE</scope>
    <source>
        <strain evidence="1">Kochi</strain>
    </source>
</reference>
<gene>
    <name evidence="1" type="ORF">AKAME5_000068100</name>
</gene>
<comment type="caution">
    <text evidence="1">The sequence shown here is derived from an EMBL/GenBank/DDBJ whole genome shotgun (WGS) entry which is preliminary data.</text>
</comment>
<dbReference type="Proteomes" id="UP001279410">
    <property type="component" value="Unassembled WGS sequence"/>
</dbReference>
<evidence type="ECO:0000313" key="2">
    <source>
        <dbReference type="Proteomes" id="UP001279410"/>
    </source>
</evidence>
<organism evidence="1 2">
    <name type="scientific">Lates japonicus</name>
    <name type="common">Japanese lates</name>
    <dbReference type="NCBI Taxonomy" id="270547"/>
    <lineage>
        <taxon>Eukaryota</taxon>
        <taxon>Metazoa</taxon>
        <taxon>Chordata</taxon>
        <taxon>Craniata</taxon>
        <taxon>Vertebrata</taxon>
        <taxon>Euteleostomi</taxon>
        <taxon>Actinopterygii</taxon>
        <taxon>Neopterygii</taxon>
        <taxon>Teleostei</taxon>
        <taxon>Neoteleostei</taxon>
        <taxon>Acanthomorphata</taxon>
        <taxon>Carangaria</taxon>
        <taxon>Carangaria incertae sedis</taxon>
        <taxon>Centropomidae</taxon>
        <taxon>Lates</taxon>
    </lineage>
</organism>
<protein>
    <submittedName>
        <fullName evidence="1">Uncharacterized protein</fullName>
    </submittedName>
</protein>
<dbReference type="AlphaFoldDB" id="A0AAD3QWR4"/>
<sequence>MYIRKELWRHVCRCPCKPEDEDLDNEPGRTKVLGLAVAQESASCHQISSGVLKLLSAMKQDEVASAVRNDLSIIQFAQSLYNRHGQDPTKYEYMRQKLREVGRL</sequence>
<keyword evidence="2" id="KW-1185">Reference proteome</keyword>
<dbReference type="PANTHER" id="PTHR33480">
    <property type="entry name" value="SET DOMAIN-CONTAINING PROTEIN-RELATED"/>
    <property type="match status" value="1"/>
</dbReference>
<dbReference type="EMBL" id="BRZM01000002">
    <property type="protein sequence ID" value="GLD46305.1"/>
    <property type="molecule type" value="Genomic_DNA"/>
</dbReference>